<protein>
    <submittedName>
        <fullName evidence="1">Uncharacterized protein</fullName>
    </submittedName>
</protein>
<dbReference type="RefSeq" id="WP_089243793.1">
    <property type="nucleotide sequence ID" value="NZ_FZOW01000002.1"/>
</dbReference>
<dbReference type="OrthoDB" id="4774890at2"/>
<accession>A0A239EU08</accession>
<sequence length="303" mass="32779">MCFILHKGRSGIKPETVHLPSWLGQDVDDDVDLIASARKSLAQSLRGLDLAASLPGLIDLRFSGGDVLEGGSLSADMSSLIKKFQAELQAAMPAVQAESGAADLSISGISEGSVVVHLRPRIAGPADQSLTPHLMPDAFEEALSTVLGLHDDFEQGDAWASLLQKPDALLESVRKFVVALDEFHADVEVDAFVTNGDRLHSSLTKRGRSDAIRFFAHREKLLDNQVIAGNVRGLSDAGWIEIVSPGRRGKRRIKDVPADLLDSGKLAYGKYVRIKVSEQTASKKKSIYRFKELLTGDETGIAE</sequence>
<evidence type="ECO:0000313" key="1">
    <source>
        <dbReference type="EMBL" id="SNS47768.1"/>
    </source>
</evidence>
<reference evidence="2" key="1">
    <citation type="submission" date="2017-06" db="EMBL/GenBank/DDBJ databases">
        <authorList>
            <person name="Varghese N."/>
            <person name="Submissions S."/>
        </authorList>
    </citation>
    <scope>NUCLEOTIDE SEQUENCE [LARGE SCALE GENOMIC DNA]</scope>
    <source>
        <strain evidence="2">JCM 23211</strain>
    </source>
</reference>
<keyword evidence="2" id="KW-1185">Reference proteome</keyword>
<evidence type="ECO:0000313" key="2">
    <source>
        <dbReference type="Proteomes" id="UP000198327"/>
    </source>
</evidence>
<organism evidence="1 2">
    <name type="scientific">Rhodococcoides kyotonense</name>
    <dbReference type="NCBI Taxonomy" id="398843"/>
    <lineage>
        <taxon>Bacteria</taxon>
        <taxon>Bacillati</taxon>
        <taxon>Actinomycetota</taxon>
        <taxon>Actinomycetes</taxon>
        <taxon>Mycobacteriales</taxon>
        <taxon>Nocardiaceae</taxon>
        <taxon>Rhodococcoides</taxon>
    </lineage>
</organism>
<name>A0A239EU08_9NOCA</name>
<dbReference type="EMBL" id="FZOW01000002">
    <property type="protein sequence ID" value="SNS47768.1"/>
    <property type="molecule type" value="Genomic_DNA"/>
</dbReference>
<proteinExistence type="predicted"/>
<dbReference type="AlphaFoldDB" id="A0A239EU08"/>
<dbReference type="Proteomes" id="UP000198327">
    <property type="component" value="Unassembled WGS sequence"/>
</dbReference>
<gene>
    <name evidence="1" type="ORF">SAMN05421642_102549</name>
</gene>